<comment type="subcellular location">
    <subcellularLocation>
        <location evidence="1">Membrane</location>
        <topology evidence="1">Multi-pass membrane protein</topology>
    </subcellularLocation>
</comment>
<dbReference type="GO" id="GO:0016787">
    <property type="term" value="F:hydrolase activity"/>
    <property type="evidence" value="ECO:0007669"/>
    <property type="project" value="TreeGrafter"/>
</dbReference>
<keyword evidence="4 6" id="KW-1133">Transmembrane helix</keyword>
<accession>A0AAN6ZJF5</accession>
<gene>
    <name evidence="7" type="ORF">C8A04DRAFT_40583</name>
</gene>
<reference evidence="7" key="1">
    <citation type="journal article" date="2023" name="Mol. Phylogenet. Evol.">
        <title>Genome-scale phylogeny and comparative genomics of the fungal order Sordariales.</title>
        <authorList>
            <person name="Hensen N."/>
            <person name="Bonometti L."/>
            <person name="Westerberg I."/>
            <person name="Brannstrom I.O."/>
            <person name="Guillou S."/>
            <person name="Cros-Aarteil S."/>
            <person name="Calhoun S."/>
            <person name="Haridas S."/>
            <person name="Kuo A."/>
            <person name="Mondo S."/>
            <person name="Pangilinan J."/>
            <person name="Riley R."/>
            <person name="LaButti K."/>
            <person name="Andreopoulos B."/>
            <person name="Lipzen A."/>
            <person name="Chen C."/>
            <person name="Yan M."/>
            <person name="Daum C."/>
            <person name="Ng V."/>
            <person name="Clum A."/>
            <person name="Steindorff A."/>
            <person name="Ohm R.A."/>
            <person name="Martin F."/>
            <person name="Silar P."/>
            <person name="Natvig D.O."/>
            <person name="Lalanne C."/>
            <person name="Gautier V."/>
            <person name="Ament-Velasquez S.L."/>
            <person name="Kruys A."/>
            <person name="Hutchinson M.I."/>
            <person name="Powell A.J."/>
            <person name="Barry K."/>
            <person name="Miller A.N."/>
            <person name="Grigoriev I.V."/>
            <person name="Debuchy R."/>
            <person name="Gladieux P."/>
            <person name="Hiltunen Thoren M."/>
            <person name="Johannesson H."/>
        </authorList>
    </citation>
    <scope>NUCLEOTIDE SEQUENCE</scope>
    <source>
        <strain evidence="7">CBS 141.50</strain>
    </source>
</reference>
<feature type="transmembrane region" description="Helical" evidence="6">
    <location>
        <begin position="89"/>
        <end position="109"/>
    </location>
</feature>
<evidence type="ECO:0000256" key="6">
    <source>
        <dbReference type="SAM" id="Phobius"/>
    </source>
</evidence>
<dbReference type="Proteomes" id="UP001302676">
    <property type="component" value="Unassembled WGS sequence"/>
</dbReference>
<dbReference type="RefSeq" id="XP_062632997.1">
    <property type="nucleotide sequence ID" value="XM_062784995.1"/>
</dbReference>
<dbReference type="InterPro" id="IPR012506">
    <property type="entry name" value="TMEM86B-like"/>
</dbReference>
<feature type="transmembrane region" description="Helical" evidence="6">
    <location>
        <begin position="7"/>
        <end position="28"/>
    </location>
</feature>
<name>A0AAN6ZJF5_9PEZI</name>
<dbReference type="PANTHER" id="PTHR31885:SF6">
    <property type="entry name" value="GH04784P"/>
    <property type="match status" value="1"/>
</dbReference>
<protein>
    <submittedName>
        <fullName evidence="7">YhhN-like protein</fullName>
    </submittedName>
</protein>
<comment type="caution">
    <text evidence="7">The sequence shown here is derived from an EMBL/GenBank/DDBJ whole genome shotgun (WGS) entry which is preliminary data.</text>
</comment>
<feature type="transmembrane region" description="Helical" evidence="6">
    <location>
        <begin position="121"/>
        <end position="142"/>
    </location>
</feature>
<comment type="similarity">
    <text evidence="2">Belongs to the TMEM86 family.</text>
</comment>
<dbReference type="PANTHER" id="PTHR31885">
    <property type="entry name" value="GH04784P"/>
    <property type="match status" value="1"/>
</dbReference>
<evidence type="ECO:0000256" key="3">
    <source>
        <dbReference type="ARBA" id="ARBA00022692"/>
    </source>
</evidence>
<reference evidence="7" key="2">
    <citation type="submission" date="2023-05" db="EMBL/GenBank/DDBJ databases">
        <authorList>
            <consortium name="Lawrence Berkeley National Laboratory"/>
            <person name="Steindorff A."/>
            <person name="Hensen N."/>
            <person name="Bonometti L."/>
            <person name="Westerberg I."/>
            <person name="Brannstrom I.O."/>
            <person name="Guillou S."/>
            <person name="Cros-Aarteil S."/>
            <person name="Calhoun S."/>
            <person name="Haridas S."/>
            <person name="Kuo A."/>
            <person name="Mondo S."/>
            <person name="Pangilinan J."/>
            <person name="Riley R."/>
            <person name="Labutti K."/>
            <person name="Andreopoulos B."/>
            <person name="Lipzen A."/>
            <person name="Chen C."/>
            <person name="Yanf M."/>
            <person name="Daum C."/>
            <person name="Ng V."/>
            <person name="Clum A."/>
            <person name="Ohm R."/>
            <person name="Martin F."/>
            <person name="Silar P."/>
            <person name="Natvig D."/>
            <person name="Lalanne C."/>
            <person name="Gautier V."/>
            <person name="Ament-Velasquez S.L."/>
            <person name="Kruys A."/>
            <person name="Hutchinson M.I."/>
            <person name="Powell A.J."/>
            <person name="Barry K."/>
            <person name="Miller A.N."/>
            <person name="Grigoriev I.V."/>
            <person name="Debuchy R."/>
            <person name="Gladieux P."/>
            <person name="Thoren M.H."/>
            <person name="Johannesson H."/>
        </authorList>
    </citation>
    <scope>NUCLEOTIDE SEQUENCE</scope>
    <source>
        <strain evidence="7">CBS 141.50</strain>
    </source>
</reference>
<proteinExistence type="inferred from homology"/>
<evidence type="ECO:0000256" key="2">
    <source>
        <dbReference type="ARBA" id="ARBA00007375"/>
    </source>
</evidence>
<evidence type="ECO:0000256" key="5">
    <source>
        <dbReference type="ARBA" id="ARBA00023136"/>
    </source>
</evidence>
<dbReference type="Pfam" id="PF07947">
    <property type="entry name" value="YhhN"/>
    <property type="match status" value="1"/>
</dbReference>
<keyword evidence="3 6" id="KW-0812">Transmembrane</keyword>
<keyword evidence="5 6" id="KW-0472">Membrane</keyword>
<evidence type="ECO:0000313" key="7">
    <source>
        <dbReference type="EMBL" id="KAK4139626.1"/>
    </source>
</evidence>
<organism evidence="7 8">
    <name type="scientific">Dichotomopilus funicola</name>
    <dbReference type="NCBI Taxonomy" id="1934379"/>
    <lineage>
        <taxon>Eukaryota</taxon>
        <taxon>Fungi</taxon>
        <taxon>Dikarya</taxon>
        <taxon>Ascomycota</taxon>
        <taxon>Pezizomycotina</taxon>
        <taxon>Sordariomycetes</taxon>
        <taxon>Sordariomycetidae</taxon>
        <taxon>Sordariales</taxon>
        <taxon>Chaetomiaceae</taxon>
        <taxon>Dichotomopilus</taxon>
    </lineage>
</organism>
<sequence length="229" mass="24629">MPPTQRLLLANSAALATSIGAAAVYLAFVQSPPTLERMVAKTASTTLLSATTVIRNGPSLLALALAFGSLGDAFLAWDDDNNEDDTKFLFGLASFLVAHLFYIAVFWRSTGSNGKRKSLFSGWRAVPAGVLVLFVPIMLASLVPQLDSNLRVPVIGYSAVIFVMAQSALTLEHHQVIAGSLLFAASDSILAADRFLVPTHSPYRVWMQYAVWVLYYAGQLLIALGLTPL</sequence>
<evidence type="ECO:0000256" key="1">
    <source>
        <dbReference type="ARBA" id="ARBA00004141"/>
    </source>
</evidence>
<evidence type="ECO:0000313" key="8">
    <source>
        <dbReference type="Proteomes" id="UP001302676"/>
    </source>
</evidence>
<dbReference type="AlphaFoldDB" id="A0AAN6ZJF5"/>
<dbReference type="GeneID" id="87821608"/>
<feature type="transmembrane region" description="Helical" evidence="6">
    <location>
        <begin position="209"/>
        <end position="227"/>
    </location>
</feature>
<keyword evidence="8" id="KW-1185">Reference proteome</keyword>
<evidence type="ECO:0000256" key="4">
    <source>
        <dbReference type="ARBA" id="ARBA00022989"/>
    </source>
</evidence>
<dbReference type="EMBL" id="MU853656">
    <property type="protein sequence ID" value="KAK4139626.1"/>
    <property type="molecule type" value="Genomic_DNA"/>
</dbReference>
<dbReference type="GO" id="GO:0016020">
    <property type="term" value="C:membrane"/>
    <property type="evidence" value="ECO:0007669"/>
    <property type="project" value="UniProtKB-SubCell"/>
</dbReference>